<reference evidence="1 2" key="1">
    <citation type="submission" date="2019-08" db="EMBL/GenBank/DDBJ databases">
        <title>Whole genome of Aphis craccivora.</title>
        <authorList>
            <person name="Voronova N.V."/>
            <person name="Shulinski R.S."/>
            <person name="Bandarenka Y.V."/>
            <person name="Zhorov D.G."/>
            <person name="Warner D."/>
        </authorList>
    </citation>
    <scope>NUCLEOTIDE SEQUENCE [LARGE SCALE GENOMIC DNA]</scope>
    <source>
        <strain evidence="1">180601</strain>
        <tissue evidence="1">Whole Body</tissue>
    </source>
</reference>
<accession>A0A6G0VT81</accession>
<proteinExistence type="predicted"/>
<evidence type="ECO:0000313" key="2">
    <source>
        <dbReference type="Proteomes" id="UP000478052"/>
    </source>
</evidence>
<dbReference type="AlphaFoldDB" id="A0A6G0VT81"/>
<sequence>MVLHRSVHNTEQIILRLILKINIKTLKILKMPKIKSTVGSRLRSFVSEFGANIFFTDGMVLFCKVCNVAVASEKKFTIQQHISRDKHARGIQRKLNEVKQNN</sequence>
<comment type="caution">
    <text evidence="1">The sequence shown here is derived from an EMBL/GenBank/DDBJ whole genome shotgun (WGS) entry which is preliminary data.</text>
</comment>
<name>A0A6G0VT81_APHCR</name>
<dbReference type="Proteomes" id="UP000478052">
    <property type="component" value="Unassembled WGS sequence"/>
</dbReference>
<feature type="non-terminal residue" evidence="1">
    <location>
        <position position="102"/>
    </location>
</feature>
<dbReference type="EMBL" id="VUJU01012475">
    <property type="protein sequence ID" value="KAF0707596.1"/>
    <property type="molecule type" value="Genomic_DNA"/>
</dbReference>
<organism evidence="1 2">
    <name type="scientific">Aphis craccivora</name>
    <name type="common">Cowpea aphid</name>
    <dbReference type="NCBI Taxonomy" id="307492"/>
    <lineage>
        <taxon>Eukaryota</taxon>
        <taxon>Metazoa</taxon>
        <taxon>Ecdysozoa</taxon>
        <taxon>Arthropoda</taxon>
        <taxon>Hexapoda</taxon>
        <taxon>Insecta</taxon>
        <taxon>Pterygota</taxon>
        <taxon>Neoptera</taxon>
        <taxon>Paraneoptera</taxon>
        <taxon>Hemiptera</taxon>
        <taxon>Sternorrhyncha</taxon>
        <taxon>Aphidomorpha</taxon>
        <taxon>Aphidoidea</taxon>
        <taxon>Aphididae</taxon>
        <taxon>Aphidini</taxon>
        <taxon>Aphis</taxon>
        <taxon>Aphis</taxon>
    </lineage>
</organism>
<gene>
    <name evidence="1" type="ORF">FWK35_00033617</name>
</gene>
<dbReference type="OrthoDB" id="6582565at2759"/>
<evidence type="ECO:0000313" key="1">
    <source>
        <dbReference type="EMBL" id="KAF0707596.1"/>
    </source>
</evidence>
<protein>
    <submittedName>
        <fullName evidence="1">PC4 and SFRS1-interacting protein isoform X1</fullName>
    </submittedName>
</protein>
<keyword evidence="2" id="KW-1185">Reference proteome</keyword>